<organism evidence="1">
    <name type="scientific">Anguilla anguilla</name>
    <name type="common">European freshwater eel</name>
    <name type="synonym">Muraena anguilla</name>
    <dbReference type="NCBI Taxonomy" id="7936"/>
    <lineage>
        <taxon>Eukaryota</taxon>
        <taxon>Metazoa</taxon>
        <taxon>Chordata</taxon>
        <taxon>Craniata</taxon>
        <taxon>Vertebrata</taxon>
        <taxon>Euteleostomi</taxon>
        <taxon>Actinopterygii</taxon>
        <taxon>Neopterygii</taxon>
        <taxon>Teleostei</taxon>
        <taxon>Anguilliformes</taxon>
        <taxon>Anguillidae</taxon>
        <taxon>Anguilla</taxon>
    </lineage>
</organism>
<reference evidence="1" key="1">
    <citation type="submission" date="2014-11" db="EMBL/GenBank/DDBJ databases">
        <authorList>
            <person name="Amaro Gonzalez C."/>
        </authorList>
    </citation>
    <scope>NUCLEOTIDE SEQUENCE</scope>
</reference>
<name>A0A0E9SI06_ANGAN</name>
<dbReference type="AlphaFoldDB" id="A0A0E9SI06"/>
<proteinExistence type="predicted"/>
<sequence>MSKAGMTEVMDFSLYYIFIELELCSQ</sequence>
<reference evidence="1" key="2">
    <citation type="journal article" date="2015" name="Fish Shellfish Immunol.">
        <title>Early steps in the European eel (Anguilla anguilla)-Vibrio vulnificus interaction in the gills: Role of the RtxA13 toxin.</title>
        <authorList>
            <person name="Callol A."/>
            <person name="Pajuelo D."/>
            <person name="Ebbesson L."/>
            <person name="Teles M."/>
            <person name="MacKenzie S."/>
            <person name="Amaro C."/>
        </authorList>
    </citation>
    <scope>NUCLEOTIDE SEQUENCE</scope>
</reference>
<protein>
    <submittedName>
        <fullName evidence="1">Uncharacterized protein</fullName>
    </submittedName>
</protein>
<dbReference type="EMBL" id="GBXM01068292">
    <property type="protein sequence ID" value="JAH40285.1"/>
    <property type="molecule type" value="Transcribed_RNA"/>
</dbReference>
<evidence type="ECO:0000313" key="1">
    <source>
        <dbReference type="EMBL" id="JAH40285.1"/>
    </source>
</evidence>
<accession>A0A0E9SI06</accession>